<name>A0A7X2LZ23_9BACI</name>
<feature type="transmembrane region" description="Helical" evidence="2">
    <location>
        <begin position="37"/>
        <end position="56"/>
    </location>
</feature>
<accession>A0A7X2LZ23</accession>
<proteinExistence type="predicted"/>
<dbReference type="InterPro" id="IPR007060">
    <property type="entry name" value="FtsL/DivIC"/>
</dbReference>
<evidence type="ECO:0000313" key="4">
    <source>
        <dbReference type="Proteomes" id="UP000448867"/>
    </source>
</evidence>
<keyword evidence="1" id="KW-0175">Coiled coil</keyword>
<protein>
    <submittedName>
        <fullName evidence="3">Septum formation initiator family protein</fullName>
    </submittedName>
</protein>
<reference evidence="3 4" key="1">
    <citation type="submission" date="2019-11" db="EMBL/GenBank/DDBJ databases">
        <title>Bacillus lacus genome.</title>
        <authorList>
            <person name="Allen C.J."/>
            <person name="Newman J.D."/>
        </authorList>
    </citation>
    <scope>NUCLEOTIDE SEQUENCE [LARGE SCALE GENOMIC DNA]</scope>
    <source>
        <strain evidence="3 4">KCTC 33946</strain>
    </source>
</reference>
<dbReference type="GO" id="GO:0051301">
    <property type="term" value="P:cell division"/>
    <property type="evidence" value="ECO:0007669"/>
    <property type="project" value="InterPro"/>
</dbReference>
<evidence type="ECO:0000256" key="1">
    <source>
        <dbReference type="SAM" id="Coils"/>
    </source>
</evidence>
<keyword evidence="2" id="KW-1133">Transmembrane helix</keyword>
<comment type="caution">
    <text evidence="3">The sequence shown here is derived from an EMBL/GenBank/DDBJ whole genome shotgun (WGS) entry which is preliminary data.</text>
</comment>
<feature type="coiled-coil region" evidence="1">
    <location>
        <begin position="62"/>
        <end position="96"/>
    </location>
</feature>
<dbReference type="InterPro" id="IPR039076">
    <property type="entry name" value="DivIC"/>
</dbReference>
<organism evidence="3 4">
    <name type="scientific">Metabacillus lacus</name>
    <dbReference type="NCBI Taxonomy" id="1983721"/>
    <lineage>
        <taxon>Bacteria</taxon>
        <taxon>Bacillati</taxon>
        <taxon>Bacillota</taxon>
        <taxon>Bacilli</taxon>
        <taxon>Bacillales</taxon>
        <taxon>Bacillaceae</taxon>
        <taxon>Metabacillus</taxon>
    </lineage>
</organism>
<keyword evidence="2" id="KW-0812">Transmembrane</keyword>
<keyword evidence="2" id="KW-0472">Membrane</keyword>
<dbReference type="PANTHER" id="PTHR40027:SF1">
    <property type="entry name" value="CELL DIVISION PROTEIN DIVIC"/>
    <property type="match status" value="1"/>
</dbReference>
<sequence length="123" mass="14595">MQEKEKKVTQLQSQYIQQQERRDQILKKRKKGLIRRLTVFGIFVILTTGVMASTLFSQSSAIDKKVKEKENLEQQLAELEREQKLLEEEVVKLNDDEYIAKIARRDYFLSDKNEIIFKVSDEE</sequence>
<evidence type="ECO:0000256" key="2">
    <source>
        <dbReference type="SAM" id="Phobius"/>
    </source>
</evidence>
<dbReference type="RefSeq" id="WP_154308161.1">
    <property type="nucleotide sequence ID" value="NZ_WKKI01000024.1"/>
</dbReference>
<gene>
    <name evidence="3" type="ORF">GJU40_12520</name>
</gene>
<dbReference type="OrthoDB" id="2991180at2"/>
<keyword evidence="4" id="KW-1185">Reference proteome</keyword>
<evidence type="ECO:0000313" key="3">
    <source>
        <dbReference type="EMBL" id="MRX72966.1"/>
    </source>
</evidence>
<dbReference type="Proteomes" id="UP000448867">
    <property type="component" value="Unassembled WGS sequence"/>
</dbReference>
<dbReference type="AlphaFoldDB" id="A0A7X2LZ23"/>
<dbReference type="EMBL" id="WKKI01000024">
    <property type="protein sequence ID" value="MRX72966.1"/>
    <property type="molecule type" value="Genomic_DNA"/>
</dbReference>
<dbReference type="PANTHER" id="PTHR40027">
    <property type="entry name" value="CELL DIVISION PROTEIN DIVIC"/>
    <property type="match status" value="1"/>
</dbReference>
<dbReference type="Pfam" id="PF04977">
    <property type="entry name" value="DivIC"/>
    <property type="match status" value="1"/>
</dbReference>